<dbReference type="EMBL" id="BSPL01000025">
    <property type="protein sequence ID" value="GLS73233.1"/>
    <property type="molecule type" value="Genomic_DNA"/>
</dbReference>
<comment type="caution">
    <text evidence="1">The sequence shown here is derived from an EMBL/GenBank/DDBJ whole genome shotgun (WGS) entry which is preliminary data.</text>
</comment>
<keyword evidence="2" id="KW-1185">Reference proteome</keyword>
<organism evidence="1 2">
    <name type="scientific">Methylobacterium tardum</name>
    <dbReference type="NCBI Taxonomy" id="374432"/>
    <lineage>
        <taxon>Bacteria</taxon>
        <taxon>Pseudomonadati</taxon>
        <taxon>Pseudomonadota</taxon>
        <taxon>Alphaproteobacteria</taxon>
        <taxon>Hyphomicrobiales</taxon>
        <taxon>Methylobacteriaceae</taxon>
        <taxon>Methylobacterium</taxon>
    </lineage>
</organism>
<sequence>MASLLTGGTSFTGTCIVFVTPHSNLQSTNIWCSFGTTPDVTAEPRNMLVPDNTGRTQTFLIDICLKDRMQFATTA</sequence>
<evidence type="ECO:0000313" key="1">
    <source>
        <dbReference type="EMBL" id="GLS73233.1"/>
    </source>
</evidence>
<dbReference type="AlphaFoldDB" id="A0AA37TS69"/>
<gene>
    <name evidence="1" type="ORF">GCM10007890_52480</name>
</gene>
<protein>
    <submittedName>
        <fullName evidence="1">Uncharacterized protein</fullName>
    </submittedName>
</protein>
<accession>A0AA37TS69</accession>
<reference evidence="2" key="1">
    <citation type="journal article" date="2019" name="Int. J. Syst. Evol. Microbiol.">
        <title>The Global Catalogue of Microorganisms (GCM) 10K type strain sequencing project: providing services to taxonomists for standard genome sequencing and annotation.</title>
        <authorList>
            <consortium name="The Broad Institute Genomics Platform"/>
            <consortium name="The Broad Institute Genome Sequencing Center for Infectious Disease"/>
            <person name="Wu L."/>
            <person name="Ma J."/>
        </authorList>
    </citation>
    <scope>NUCLEOTIDE SEQUENCE [LARGE SCALE GENOMIC DNA]</scope>
    <source>
        <strain evidence="2">NBRC 103632</strain>
    </source>
</reference>
<name>A0AA37TS69_9HYPH</name>
<dbReference type="Proteomes" id="UP001157440">
    <property type="component" value="Unassembled WGS sequence"/>
</dbReference>
<evidence type="ECO:0000313" key="2">
    <source>
        <dbReference type="Proteomes" id="UP001157440"/>
    </source>
</evidence>
<proteinExistence type="predicted"/>